<feature type="signal peptide" evidence="1">
    <location>
        <begin position="1"/>
        <end position="22"/>
    </location>
</feature>
<dbReference type="Pfam" id="PF06226">
    <property type="entry name" value="DUF1007"/>
    <property type="match status" value="1"/>
</dbReference>
<dbReference type="STRING" id="573024.SAMN05216208_0397"/>
<dbReference type="InterPro" id="IPR010412">
    <property type="entry name" value="DUF1007"/>
</dbReference>
<reference evidence="2 3" key="1">
    <citation type="submission" date="2017-01" db="EMBL/GenBank/DDBJ databases">
        <authorList>
            <person name="Mah S.A."/>
            <person name="Swanson W.J."/>
            <person name="Moy G.W."/>
            <person name="Vacquier V.D."/>
        </authorList>
    </citation>
    <scope>NUCLEOTIDE SEQUENCE [LARGE SCALE GENOMIC DNA]</scope>
    <source>
        <strain evidence="2 3">DSM 29590</strain>
    </source>
</reference>
<evidence type="ECO:0000256" key="1">
    <source>
        <dbReference type="SAM" id="SignalP"/>
    </source>
</evidence>
<keyword evidence="1" id="KW-0732">Signal</keyword>
<dbReference type="EMBL" id="FTNV01000001">
    <property type="protein sequence ID" value="SIS08448.1"/>
    <property type="molecule type" value="Genomic_DNA"/>
</dbReference>
<dbReference type="RefSeq" id="WP_083687021.1">
    <property type="nucleotide sequence ID" value="NZ_FOAC01000001.1"/>
</dbReference>
<accession>A0A1N7G7A2</accession>
<organism evidence="2 3">
    <name type="scientific">Roseovarius nanhaiticus</name>
    <dbReference type="NCBI Taxonomy" id="573024"/>
    <lineage>
        <taxon>Bacteria</taxon>
        <taxon>Pseudomonadati</taxon>
        <taxon>Pseudomonadota</taxon>
        <taxon>Alphaproteobacteria</taxon>
        <taxon>Rhodobacterales</taxon>
        <taxon>Roseobacteraceae</taxon>
        <taxon>Roseovarius</taxon>
    </lineage>
</organism>
<dbReference type="OrthoDB" id="1679673at2"/>
<name>A0A1N7G7A2_9RHOB</name>
<keyword evidence="3" id="KW-1185">Reference proteome</keyword>
<protein>
    <submittedName>
        <fullName evidence="2">ABC-type uncharacterized transport system, substrate-binding protein</fullName>
    </submittedName>
</protein>
<sequence length="221" mass="24013">MRRLSAAVLGAALTLCSTQSSAHPHVFIDGALSLIFDDEGRLAALRVGWSYDEFYSLVMIEDNGLDADGDGAPEPEKLDEFAGKDVDWAAGFPGDVTVLQGGAALELESPLRHRAYFENGRYVTTHIRPLKEPILPGEGIEARLYDPTFFVAYDMPVLPTVEGREECIVTRNAADTDKAYEEYGEKLASVDMGEDPFAEVDLGDIGILFADTFEVTCAAPS</sequence>
<evidence type="ECO:0000313" key="3">
    <source>
        <dbReference type="Proteomes" id="UP000186019"/>
    </source>
</evidence>
<dbReference type="AlphaFoldDB" id="A0A1N7G7A2"/>
<gene>
    <name evidence="2" type="ORF">SAMN05421666_1739</name>
</gene>
<feature type="chain" id="PRO_5009941936" evidence="1">
    <location>
        <begin position="23"/>
        <end position="221"/>
    </location>
</feature>
<proteinExistence type="predicted"/>
<evidence type="ECO:0000313" key="2">
    <source>
        <dbReference type="EMBL" id="SIS08448.1"/>
    </source>
</evidence>
<dbReference type="Proteomes" id="UP000186019">
    <property type="component" value="Unassembled WGS sequence"/>
</dbReference>